<dbReference type="PANTHER" id="PTHR20913:SF7">
    <property type="entry name" value="RE60063P"/>
    <property type="match status" value="1"/>
</dbReference>
<evidence type="ECO:0000259" key="2">
    <source>
        <dbReference type="PROSITE" id="PS50011"/>
    </source>
</evidence>
<comment type="caution">
    <text evidence="4">The sequence shown here is derived from an EMBL/GenBank/DDBJ whole genome shotgun (WGS) entry which is preliminary data.</text>
</comment>
<dbReference type="PROSITE" id="PS50011">
    <property type="entry name" value="PROTEIN_KINASE_DOM"/>
    <property type="match status" value="1"/>
</dbReference>
<feature type="domain" description="Protein kinase" evidence="2">
    <location>
        <begin position="424"/>
        <end position="718"/>
    </location>
</feature>
<evidence type="ECO:0000313" key="5">
    <source>
        <dbReference type="Proteomes" id="UP000683925"/>
    </source>
</evidence>
<keyword evidence="5" id="KW-1185">Reference proteome</keyword>
<dbReference type="GO" id="GO:0006888">
    <property type="term" value="P:endoplasmic reticulum to Golgi vesicle-mediated transport"/>
    <property type="evidence" value="ECO:0007669"/>
    <property type="project" value="TreeGrafter"/>
</dbReference>
<dbReference type="OrthoDB" id="290214at2759"/>
<dbReference type="OMA" id="FYAREFN"/>
<dbReference type="GO" id="GO:0005789">
    <property type="term" value="C:endoplasmic reticulum membrane"/>
    <property type="evidence" value="ECO:0007669"/>
    <property type="project" value="TreeGrafter"/>
</dbReference>
<protein>
    <submittedName>
        <fullName evidence="4">Uncharacterized protein</fullName>
    </submittedName>
</protein>
<dbReference type="SMART" id="SM00710">
    <property type="entry name" value="PbH1"/>
    <property type="match status" value="4"/>
</dbReference>
<dbReference type="InterPro" id="IPR000719">
    <property type="entry name" value="Prot_kinase_dom"/>
</dbReference>
<accession>A0A8S1V2I0</accession>
<reference evidence="4" key="1">
    <citation type="submission" date="2021-01" db="EMBL/GenBank/DDBJ databases">
        <authorList>
            <consortium name="Genoscope - CEA"/>
            <person name="William W."/>
        </authorList>
    </citation>
    <scope>NUCLEOTIDE SEQUENCE</scope>
</reference>
<dbReference type="InterPro" id="IPR006626">
    <property type="entry name" value="PbH1"/>
</dbReference>
<name>A0A8S1V2I0_PAROT</name>
<dbReference type="GO" id="GO:0005096">
    <property type="term" value="F:GTPase activator activity"/>
    <property type="evidence" value="ECO:0007669"/>
    <property type="project" value="UniProtKB-KW"/>
</dbReference>
<dbReference type="InterPro" id="IPR045913">
    <property type="entry name" value="TBC20/Gyp8-like"/>
</dbReference>
<evidence type="ECO:0000256" key="1">
    <source>
        <dbReference type="ARBA" id="ARBA00022468"/>
    </source>
</evidence>
<dbReference type="Pfam" id="PF00566">
    <property type="entry name" value="RabGAP-TBC"/>
    <property type="match status" value="1"/>
</dbReference>
<gene>
    <name evidence="4" type="ORF">POCTA_138.1.T0570023</name>
</gene>
<dbReference type="Proteomes" id="UP000683925">
    <property type="component" value="Unassembled WGS sequence"/>
</dbReference>
<dbReference type="GO" id="GO:0005524">
    <property type="term" value="F:ATP binding"/>
    <property type="evidence" value="ECO:0007669"/>
    <property type="project" value="InterPro"/>
</dbReference>
<evidence type="ECO:0000313" key="4">
    <source>
        <dbReference type="EMBL" id="CAD8170727.1"/>
    </source>
</evidence>
<sequence length="1325" mass="154895">MNENDILNEYRRESLSSTNQTVDTPTYEEMDWDAFQQLLISERVEVKRKKIIINKEVVISQVLKLIGIDSVIQFKGGSLVFEGMSIDSIFDEECSIQGFQIEVQQISPCIRVHCRNMMIMACSVENFHNKGMFIQFDNSLIINDTKFNGFQVLFACEGNGTILILIHANNLREFQIEIINSIIEGSSVIITNSRNVEVRIIDNEFKNQQTSISIENIQNKSILIEKNVFFRSTDYAIRMNNIVVDKLQLFKNTITKCRIGMFMSNVVEICQLLQLIKPISLKQNVMSSMEQTAIIIREVVCMEIDEINIQDNTIGMDIDISTSKMPDQNAINPFIITIKNSTISSNRIHGIFLSSNLSLNPINLQISKSAFFSNCNALNLSHQGEPNDKRIKVNINSCKFQDNRFCNSNQNYELLLTNTNIVVTSLSNNVNKFQLNYIIINQNIYSLMLKTPSLKSFSNPSERNQSEQYIQCYTNKIVRQVQQLNSSYYEEDQFDQCQNTNNIQQFEDYMQNLVAIISNPPNSQYLSKYYVLSTENETITFISETHPETLMDYIKLRHQNNAPMNEDEIVQLAYAILNGLSHINILYLSPSNIIKKWKIINYMEQMVHQNQRQFLESEDKLYLAPELYKYLDIELNDCDDFNKHLSQEINAPKASVYSLGIILLQCIYFEFKKDNTNNYQEILKNSKYSWSLRDLIQQMLREEDERSSIKELLQNPLFYEHKQVEIQPKQSNQMSLAVFFQFVKNKFFNLDWADQFFSMEEIIYISDLKEGIYPIGELKSEINSQITQIIQNCPNNCTLEELIATLTKIANPQQQEENQVVQPKKQQFLFRKWFKKQEQKSEDMQEQVLAPQEPTYMAQVLLLKLISQASEKAFQAFISKVIHFMGGSGLIWQNIRKAFWPRALGFESLEAQRQIVQLTLELCEYLNAQKQKDIIQLEKDLNRQKYNKRTQDAIRSTIRGFINQSVSNCYIQGMDSVSYILLEAFNYDSELSTICLNEIYKKRIVNLPPEEEQVEISEYFGQKLQEKILLYNWTLQFFDPGLSSHLKETDFKCETHIVSWFSTFYAREFNLENVMKIYDYFLISDESFEILLACQIMLELKSTFEIKDSEGMLSCLKNLQNNIQLDNCLQNSLKFSTQLHKTFFILTHQDEEICNQMKEENEYLQERPWEHPLTFKQLQEQLTFSISIHDFQQLLREQKSSFNVLSLDMRSAKDYEQACITGSLFAYYDKKKINNIQLLNYFELRGLVEEQSIYYIVVICDTEKQNVKEIMDYLLKQRIKRLVLLKGGIQAALLDAQDIIKVKQKAVLPPWIKLQIDELKKKNIS</sequence>
<dbReference type="EMBL" id="CAJJDP010000056">
    <property type="protein sequence ID" value="CAD8170727.1"/>
    <property type="molecule type" value="Genomic_DNA"/>
</dbReference>
<proteinExistence type="predicted"/>
<dbReference type="PROSITE" id="PS50086">
    <property type="entry name" value="TBC_RABGAP"/>
    <property type="match status" value="1"/>
</dbReference>
<dbReference type="GO" id="GO:0004672">
    <property type="term" value="F:protein kinase activity"/>
    <property type="evidence" value="ECO:0007669"/>
    <property type="project" value="InterPro"/>
</dbReference>
<dbReference type="InterPro" id="IPR000195">
    <property type="entry name" value="Rab-GAP-TBC_dom"/>
</dbReference>
<organism evidence="4 5">
    <name type="scientific">Paramecium octaurelia</name>
    <dbReference type="NCBI Taxonomy" id="43137"/>
    <lineage>
        <taxon>Eukaryota</taxon>
        <taxon>Sar</taxon>
        <taxon>Alveolata</taxon>
        <taxon>Ciliophora</taxon>
        <taxon>Intramacronucleata</taxon>
        <taxon>Oligohymenophorea</taxon>
        <taxon>Peniculida</taxon>
        <taxon>Parameciidae</taxon>
        <taxon>Paramecium</taxon>
    </lineage>
</organism>
<keyword evidence="1" id="KW-0343">GTPase activation</keyword>
<dbReference type="SMART" id="SM00220">
    <property type="entry name" value="S_TKc"/>
    <property type="match status" value="1"/>
</dbReference>
<dbReference type="PANTHER" id="PTHR20913">
    <property type="entry name" value="TBC1 DOMAIN FAMILY MEMBER 20/GTPASE"/>
    <property type="match status" value="1"/>
</dbReference>
<feature type="domain" description="Rab-GAP TBC" evidence="3">
    <location>
        <begin position="890"/>
        <end position="1085"/>
    </location>
</feature>
<evidence type="ECO:0000259" key="3">
    <source>
        <dbReference type="PROSITE" id="PS50086"/>
    </source>
</evidence>